<gene>
    <name evidence="1" type="ORF">JCM19294_2433</name>
</gene>
<accession>A0A090QJD6</accession>
<dbReference type="AlphaFoldDB" id="A0A090QJD6"/>
<name>A0A090QJD6_9FLAO</name>
<keyword evidence="2" id="KW-1185">Reference proteome</keyword>
<dbReference type="EMBL" id="BBML01000001">
    <property type="protein sequence ID" value="GAK95651.1"/>
    <property type="molecule type" value="Genomic_DNA"/>
</dbReference>
<proteinExistence type="predicted"/>
<dbReference type="eggNOG" id="COG4102">
    <property type="taxonomic scope" value="Bacteria"/>
</dbReference>
<evidence type="ECO:0000313" key="2">
    <source>
        <dbReference type="Proteomes" id="UP000029221"/>
    </source>
</evidence>
<comment type="caution">
    <text evidence="1">The sequence shown here is derived from an EMBL/GenBank/DDBJ whole genome shotgun (WGS) entry which is preliminary data.</text>
</comment>
<dbReference type="Proteomes" id="UP000029221">
    <property type="component" value="Unassembled WGS sequence"/>
</dbReference>
<sequence>MLGKEIGQISSGYLMPGTHEFNIKNTLNTRLQEGIYIYKIQAGQDQLSSQFLMK</sequence>
<organism evidence="1 2">
    <name type="scientific">Nonlabens tegetincola</name>
    <dbReference type="NCBI Taxonomy" id="323273"/>
    <lineage>
        <taxon>Bacteria</taxon>
        <taxon>Pseudomonadati</taxon>
        <taxon>Bacteroidota</taxon>
        <taxon>Flavobacteriia</taxon>
        <taxon>Flavobacteriales</taxon>
        <taxon>Flavobacteriaceae</taxon>
        <taxon>Nonlabens</taxon>
    </lineage>
</organism>
<protein>
    <recommendedName>
        <fullName evidence="3">Secretion system C-terminal sorting domain-containing protein</fullName>
    </recommendedName>
</protein>
<evidence type="ECO:0008006" key="3">
    <source>
        <dbReference type="Google" id="ProtNLM"/>
    </source>
</evidence>
<reference evidence="1" key="1">
    <citation type="journal article" date="2014" name="Genome Announc.">
        <title>Draft Genome Sequences of Marine Flavobacterium Nonlabens Strains NR17, NR24, NR27, NR32, NR33, and Ara13.</title>
        <authorList>
            <person name="Nakanishi M."/>
            <person name="Meirelles P."/>
            <person name="Suzuki R."/>
            <person name="Takatani N."/>
            <person name="Mino S."/>
            <person name="Suda W."/>
            <person name="Oshima K."/>
            <person name="Hattori M."/>
            <person name="Ohkuma M."/>
            <person name="Hosokawa M."/>
            <person name="Miyashita K."/>
            <person name="Thompson F.L."/>
            <person name="Niwa A."/>
            <person name="Sawabe T."/>
            <person name="Sawabe T."/>
        </authorList>
    </citation>
    <scope>NUCLEOTIDE SEQUENCE [LARGE SCALE GENOMIC DNA]</scope>
    <source>
        <strain evidence="1">JCM 19294</strain>
    </source>
</reference>
<evidence type="ECO:0000313" key="1">
    <source>
        <dbReference type="EMBL" id="GAK95651.1"/>
    </source>
</evidence>